<dbReference type="Ensembl" id="ENSPCLT00000012557.1">
    <property type="protein sequence ID" value="ENSPCLP00000009315.1"/>
    <property type="gene ID" value="ENSPCLG00000007684.1"/>
</dbReference>
<reference evidence="2" key="1">
    <citation type="submission" date="2025-08" db="UniProtKB">
        <authorList>
            <consortium name="Ensembl"/>
        </authorList>
    </citation>
    <scope>IDENTIFICATION</scope>
</reference>
<organism evidence="2 3">
    <name type="scientific">Phasianus colchicus</name>
    <name type="common">Common pheasant</name>
    <dbReference type="NCBI Taxonomy" id="9054"/>
    <lineage>
        <taxon>Eukaryota</taxon>
        <taxon>Metazoa</taxon>
        <taxon>Chordata</taxon>
        <taxon>Craniata</taxon>
        <taxon>Vertebrata</taxon>
        <taxon>Euteleostomi</taxon>
        <taxon>Archelosauria</taxon>
        <taxon>Archosauria</taxon>
        <taxon>Dinosauria</taxon>
        <taxon>Saurischia</taxon>
        <taxon>Theropoda</taxon>
        <taxon>Coelurosauria</taxon>
        <taxon>Aves</taxon>
        <taxon>Neognathae</taxon>
        <taxon>Galloanserae</taxon>
        <taxon>Galliformes</taxon>
        <taxon>Phasianidae</taxon>
        <taxon>Phasianinae</taxon>
        <taxon>Phasianus</taxon>
    </lineage>
</organism>
<evidence type="ECO:0000313" key="2">
    <source>
        <dbReference type="Ensembl" id="ENSPCLP00000009315.1"/>
    </source>
</evidence>
<feature type="compositionally biased region" description="Polar residues" evidence="1">
    <location>
        <begin position="19"/>
        <end position="36"/>
    </location>
</feature>
<dbReference type="Proteomes" id="UP000472261">
    <property type="component" value="Unplaced"/>
</dbReference>
<proteinExistence type="predicted"/>
<feature type="compositionally biased region" description="Polar residues" evidence="1">
    <location>
        <begin position="1"/>
        <end position="11"/>
    </location>
</feature>
<evidence type="ECO:0000313" key="3">
    <source>
        <dbReference type="Proteomes" id="UP000472261"/>
    </source>
</evidence>
<protein>
    <submittedName>
        <fullName evidence="2">Uncharacterized protein</fullName>
    </submittedName>
</protein>
<keyword evidence="3" id="KW-1185">Reference proteome</keyword>
<reference evidence="2" key="2">
    <citation type="submission" date="2025-09" db="UniProtKB">
        <authorList>
            <consortium name="Ensembl"/>
        </authorList>
    </citation>
    <scope>IDENTIFICATION</scope>
</reference>
<feature type="region of interest" description="Disordered" evidence="1">
    <location>
        <begin position="1"/>
        <end position="38"/>
    </location>
</feature>
<name>A0A669PPD5_PHACC</name>
<dbReference type="AlphaFoldDB" id="A0A669PPD5"/>
<sequence>MSSLTPRSSGLEQCRTEASHSAATNTELPPTRSCHQQGLGAAWRMEATRKGREMTRRGTPRKCGSLMEEVLLLAKRTVRVREKNTSHTIQCPGGS</sequence>
<evidence type="ECO:0000256" key="1">
    <source>
        <dbReference type="SAM" id="MobiDB-lite"/>
    </source>
</evidence>
<accession>A0A669PPD5</accession>